<dbReference type="EMBL" id="UZAU01000557">
    <property type="status" value="NOT_ANNOTATED_CDS"/>
    <property type="molecule type" value="Genomic_DNA"/>
</dbReference>
<dbReference type="InterPro" id="IPR013103">
    <property type="entry name" value="RVT_2"/>
</dbReference>
<keyword evidence="3" id="KW-1185">Reference proteome</keyword>
<proteinExistence type="predicted"/>
<accession>A0A803PXP7</accession>
<evidence type="ECO:0000313" key="3">
    <source>
        <dbReference type="Proteomes" id="UP000596661"/>
    </source>
</evidence>
<dbReference type="PANTHER" id="PTHR11439">
    <property type="entry name" value="GAG-POL-RELATED RETROTRANSPOSON"/>
    <property type="match status" value="1"/>
</dbReference>
<dbReference type="Pfam" id="PF07727">
    <property type="entry name" value="RVT_2"/>
    <property type="match status" value="1"/>
</dbReference>
<dbReference type="InterPro" id="IPR043502">
    <property type="entry name" value="DNA/RNA_pol_sf"/>
</dbReference>
<dbReference type="AlphaFoldDB" id="A0A803PXP7"/>
<dbReference type="OMA" id="ITWNARK"/>
<dbReference type="Gramene" id="evm.model.06.272">
    <property type="protein sequence ID" value="cds.evm.model.06.272"/>
    <property type="gene ID" value="evm.TU.06.272"/>
</dbReference>
<sequence length="296" mass="33346">MVDNLVAALNTRFSLRDLGPLKYFLGIEVAYSEEGIHLCQQKYARDLLIKAQMLGSKPSPTPMTSGIRLSAQQGEPLANVQMYRSIVGALQYITITRHELSFSVNKVCQFMQQPLSTHWQAVKRILRYISGTMNHGLRFTKPVSHDLVAYCDADWASDPDDRKSTSGYAIFFGSNLIAWKSKKQQTVSRSKLHISLSQPPTIWCDNLSTIMLTQNPILHARTKHIELDLYFVREKVLQKLIQIKHVAAFDQIADGFTKAISSQRFSVFRDKLTIGTSPIMSLRGGVKDSNEDPNDG</sequence>
<dbReference type="CDD" id="cd09272">
    <property type="entry name" value="RNase_HI_RT_Ty1"/>
    <property type="match status" value="1"/>
</dbReference>
<name>A0A803PXP7_CANSA</name>
<reference evidence="2" key="2">
    <citation type="submission" date="2021-03" db="UniProtKB">
        <authorList>
            <consortium name="EnsemblPlants"/>
        </authorList>
    </citation>
    <scope>IDENTIFICATION</scope>
</reference>
<feature type="domain" description="Reverse transcriptase Ty1/copia-type" evidence="1">
    <location>
        <begin position="2"/>
        <end position="64"/>
    </location>
</feature>
<dbReference type="PANTHER" id="PTHR11439:SF455">
    <property type="entry name" value="RLK (RECEPTOR-LIKE PROTEIN KINASE) 8, PUTATIVE-RELATED"/>
    <property type="match status" value="1"/>
</dbReference>
<dbReference type="SUPFAM" id="SSF56672">
    <property type="entry name" value="DNA/RNA polymerases"/>
    <property type="match status" value="1"/>
</dbReference>
<protein>
    <recommendedName>
        <fullName evidence="1">Reverse transcriptase Ty1/copia-type domain-containing protein</fullName>
    </recommendedName>
</protein>
<dbReference type="Proteomes" id="UP000596661">
    <property type="component" value="Chromosome 6"/>
</dbReference>
<dbReference type="EnsemblPlants" id="evm.model.06.272">
    <property type="protein sequence ID" value="cds.evm.model.06.272"/>
    <property type="gene ID" value="evm.TU.06.272"/>
</dbReference>
<evidence type="ECO:0000313" key="2">
    <source>
        <dbReference type="EnsemblPlants" id="cds.evm.model.06.272"/>
    </source>
</evidence>
<reference evidence="2" key="1">
    <citation type="submission" date="2018-11" db="EMBL/GenBank/DDBJ databases">
        <authorList>
            <person name="Grassa J C."/>
        </authorList>
    </citation>
    <scope>NUCLEOTIDE SEQUENCE [LARGE SCALE GENOMIC DNA]</scope>
</reference>
<evidence type="ECO:0000259" key="1">
    <source>
        <dbReference type="Pfam" id="PF07727"/>
    </source>
</evidence>
<organism evidence="2 3">
    <name type="scientific">Cannabis sativa</name>
    <name type="common">Hemp</name>
    <name type="synonym">Marijuana</name>
    <dbReference type="NCBI Taxonomy" id="3483"/>
    <lineage>
        <taxon>Eukaryota</taxon>
        <taxon>Viridiplantae</taxon>
        <taxon>Streptophyta</taxon>
        <taxon>Embryophyta</taxon>
        <taxon>Tracheophyta</taxon>
        <taxon>Spermatophyta</taxon>
        <taxon>Magnoliopsida</taxon>
        <taxon>eudicotyledons</taxon>
        <taxon>Gunneridae</taxon>
        <taxon>Pentapetalae</taxon>
        <taxon>rosids</taxon>
        <taxon>fabids</taxon>
        <taxon>Rosales</taxon>
        <taxon>Cannabaceae</taxon>
        <taxon>Cannabis</taxon>
    </lineage>
</organism>